<protein>
    <submittedName>
        <fullName evidence="14">BLM10_mid domain-containing protein</fullName>
    </submittedName>
</protein>
<evidence type="ECO:0000256" key="6">
    <source>
        <dbReference type="ARBA" id="ARBA00023204"/>
    </source>
</evidence>
<dbReference type="GO" id="GO:0005829">
    <property type="term" value="C:cytosol"/>
    <property type="evidence" value="ECO:0007669"/>
    <property type="project" value="TreeGrafter"/>
</dbReference>
<keyword evidence="3" id="KW-0963">Cytoplasm</keyword>
<feature type="domain" description="Proteasome activator Blm10 middle HEAT repeats region" evidence="10">
    <location>
        <begin position="34"/>
        <end position="172"/>
    </location>
</feature>
<dbReference type="GO" id="GO:0016504">
    <property type="term" value="F:peptidase activator activity"/>
    <property type="evidence" value="ECO:0007669"/>
    <property type="project" value="InterPro"/>
</dbReference>
<dbReference type="Pfam" id="PF16507">
    <property type="entry name" value="HEAT_PSME4_mid"/>
    <property type="match status" value="2"/>
</dbReference>
<dbReference type="Pfam" id="PF23096">
    <property type="entry name" value="HEAT_PSME4"/>
    <property type="match status" value="1"/>
</dbReference>
<dbReference type="GO" id="GO:0010499">
    <property type="term" value="P:proteasomal ubiquitin-independent protein catabolic process"/>
    <property type="evidence" value="ECO:0007669"/>
    <property type="project" value="TreeGrafter"/>
</dbReference>
<dbReference type="OrthoDB" id="17907at2759"/>
<evidence type="ECO:0000313" key="12">
    <source>
        <dbReference type="EMBL" id="VDN07657.1"/>
    </source>
</evidence>
<dbReference type="InterPro" id="IPR035309">
    <property type="entry name" value="PSME4"/>
</dbReference>
<dbReference type="GO" id="GO:0070628">
    <property type="term" value="F:proteasome binding"/>
    <property type="evidence" value="ECO:0007669"/>
    <property type="project" value="InterPro"/>
</dbReference>
<dbReference type="EMBL" id="UYYF01004937">
    <property type="protein sequence ID" value="VDN07657.1"/>
    <property type="molecule type" value="Genomic_DNA"/>
</dbReference>
<name>A0A0N5DA19_THECL</name>
<reference evidence="14" key="1">
    <citation type="submission" date="2017-02" db="UniProtKB">
        <authorList>
            <consortium name="WormBaseParasite"/>
        </authorList>
    </citation>
    <scope>IDENTIFICATION</scope>
</reference>
<dbReference type="STRING" id="103827.A0A0N5DA19"/>
<dbReference type="InterPro" id="IPR021843">
    <property type="entry name" value="PSME4_C"/>
</dbReference>
<gene>
    <name evidence="12" type="ORF">TCLT_LOCUS9988</name>
</gene>
<dbReference type="WBParaSite" id="TCLT_0000999901-mRNA-1">
    <property type="protein sequence ID" value="TCLT_0000999901-mRNA-1"/>
    <property type="gene ID" value="TCLT_0000999901"/>
</dbReference>
<feature type="domain" description="Proteasome activator Blm10 middle HEAT repeats region" evidence="10">
    <location>
        <begin position="222"/>
        <end position="550"/>
    </location>
</feature>
<feature type="compositionally biased region" description="Basic residues" evidence="8">
    <location>
        <begin position="1184"/>
        <end position="1195"/>
    </location>
</feature>
<accession>A0A0N5DA19</accession>
<evidence type="ECO:0000256" key="7">
    <source>
        <dbReference type="ARBA" id="ARBA00023242"/>
    </source>
</evidence>
<evidence type="ECO:0000256" key="2">
    <source>
        <dbReference type="ARBA" id="ARBA00004496"/>
    </source>
</evidence>
<sequence length="1429" mass="165075">MASESSGAEWLVWMLGGENERRQFRIFSAHRCFERLIKCVESFLHPLHEGVHTPTLQSFLDALVSEMVRRVRTERVRSKTINKVPQKMRLTDEQIEWFVTTLLPSVLYSVFSTTETSVSNIMRNLAFLAPQLVLPRCLDLVYPSFSTITKPHRLKQSLECIVEICVPLVRDCGTYTYHTYNVCKRDWTSSPAENPKKQKNMFLQSSIEDTQSRRDQLRIPLREHAIFLLDALIDAVDINDIDKLLLSLQTLETIFHLIPIVDCSQAVEMKEYSNLNDEEKRLCKLTARFPSIVQNFVNKVFKVITQLSSSAPSEFSPCVDSICDNSEIVMAGTEEIVMSASIQSAFHALFSNCSSNFVALIGDQTYTFITTSQFENVVATDAACSLIEESTYADPVRYFPVYVKFLLEKQKQYMTEDKRALKELDATTMWYAYLSQTIFSVSSDLLLKYREECIQMHRYSLSMICSNVYQGACWSLKHLLTQLIEIYPISDDDKQADLDLPLNISLPIRKWGASCAKDSIRIKWHIPTDEELHFAERLLKEFAYPEIKLLATPNKMDKFAIKRSLFIIDSLLSCVGNRLPDFDTQEIKLSETVVNINPVFISSMSPNLKTFSLNGENIREKVRATLHHLMVFLLSQPEDESKSLLLISSILQTLCTEGSVPQFRARRKNVSINYHDPIRGRRAELYDSFERRDLYIKYPKFTESHFKIMKDLILLGTNIFTVVRVTSQAVLNTLIAKFPNSKRLLVDDVLRHLDPNRNINHEEMKGALYILNKCGFLISNTITIRCKCWPAIAKLQISEKPSIISLLQYSLGTVSVRQWTIKNNVVRIFAYVPNIKFKYACGVRSDNLQILYDGTKLPVNEKTWNETIFISKPHWGAYQWPKSFENFTSTLRFQFMNTEFFRSSSYLFEFRKLMVSAPANKQTVLQRSVSELNEIERSVLEYIQDEQFLVFWHAILLKEKEDSTAFHPSEYRFVKVFYHYVMYICKYKFFKFNDSYIKRRAQTKVAATYCAGIIRGSRNWPFKELQTMWKWLKPVIIYQIEGLTTDTLTSWEMALKLCMKMTDVRKLHWLVETIFEIASKPTPTAWHRCVRMGIIYYVSTCSAWRTTELLNRAIQIANNLIPQAWLAPERDEIANMLTYPAVYGFANGDQNDIPKNFKLPKLEEIIKMFNSQVEDLMRLRKKQQTKKSIFSRRKSVPSTQSSRSTASKSSKSSLLTASRTTIQTVLKTDSIFVQGQLYIKTLMRFLNAYFLSCFTALSPPIIALFPLVTHLADEETANNDEAEVVMDVDLVVGSSNVLFQAWSGIYLCDEIAEQMLTTVEKKELFEDTNNKILPKRHGAVLALSAVIRAHPFTIPPIVFNMIPRYCQLVNLVAVIVSECKMKYLQMTVTETLRSFLRTHHDEMVESGEKYVIEKLLLPIQNFISPNYYV</sequence>
<dbReference type="OMA" id="ECIVEIC"/>
<dbReference type="GO" id="GO:0006281">
    <property type="term" value="P:DNA repair"/>
    <property type="evidence" value="ECO:0007669"/>
    <property type="project" value="UniProtKB-KW"/>
</dbReference>
<evidence type="ECO:0000256" key="5">
    <source>
        <dbReference type="ARBA" id="ARBA00022763"/>
    </source>
</evidence>
<evidence type="ECO:0000256" key="4">
    <source>
        <dbReference type="ARBA" id="ARBA00022737"/>
    </source>
</evidence>
<feature type="compositionally biased region" description="Low complexity" evidence="8">
    <location>
        <begin position="1198"/>
        <end position="1212"/>
    </location>
</feature>
<dbReference type="PANTHER" id="PTHR32170:SF4">
    <property type="entry name" value="DUF3437 DOMAIN-CONTAINING PROTEIN-RELATED"/>
    <property type="match status" value="1"/>
</dbReference>
<keyword evidence="4" id="KW-0677">Repeat</keyword>
<evidence type="ECO:0000313" key="14">
    <source>
        <dbReference type="WBParaSite" id="TCLT_0000999901-mRNA-1"/>
    </source>
</evidence>
<evidence type="ECO:0000259" key="9">
    <source>
        <dbReference type="Pfam" id="PF11919"/>
    </source>
</evidence>
<evidence type="ECO:0000256" key="3">
    <source>
        <dbReference type="ARBA" id="ARBA00022490"/>
    </source>
</evidence>
<feature type="region of interest" description="Disordered" evidence="8">
    <location>
        <begin position="1184"/>
        <end position="1212"/>
    </location>
</feature>
<evidence type="ECO:0000259" key="11">
    <source>
        <dbReference type="Pfam" id="PF23096"/>
    </source>
</evidence>
<proteinExistence type="predicted"/>
<dbReference type="InterPro" id="IPR032430">
    <property type="entry name" value="Blm10_mid"/>
</dbReference>
<evidence type="ECO:0000256" key="8">
    <source>
        <dbReference type="SAM" id="MobiDB-lite"/>
    </source>
</evidence>
<evidence type="ECO:0000256" key="1">
    <source>
        <dbReference type="ARBA" id="ARBA00004123"/>
    </source>
</evidence>
<evidence type="ECO:0000259" key="10">
    <source>
        <dbReference type="Pfam" id="PF16507"/>
    </source>
</evidence>
<reference evidence="12 13" key="2">
    <citation type="submission" date="2018-11" db="EMBL/GenBank/DDBJ databases">
        <authorList>
            <consortium name="Pathogen Informatics"/>
        </authorList>
    </citation>
    <scope>NUCLEOTIDE SEQUENCE [LARGE SCALE GENOMIC DNA]</scope>
</reference>
<dbReference type="PANTHER" id="PTHR32170">
    <property type="entry name" value="PROTEASOME ACTIVATOR COMPLEX SUBUNIT 4"/>
    <property type="match status" value="1"/>
</dbReference>
<organism evidence="14">
    <name type="scientific">Thelazia callipaeda</name>
    <name type="common">Oriental eyeworm</name>
    <name type="synonym">Parasitic nematode</name>
    <dbReference type="NCBI Taxonomy" id="103827"/>
    <lineage>
        <taxon>Eukaryota</taxon>
        <taxon>Metazoa</taxon>
        <taxon>Ecdysozoa</taxon>
        <taxon>Nematoda</taxon>
        <taxon>Chromadorea</taxon>
        <taxon>Rhabditida</taxon>
        <taxon>Spirurina</taxon>
        <taxon>Spiruromorpha</taxon>
        <taxon>Thelazioidea</taxon>
        <taxon>Thelaziidae</taxon>
        <taxon>Thelazia</taxon>
    </lineage>
</organism>
<feature type="domain" description="Proteasome activator complex subunit 4 C-terminal" evidence="9">
    <location>
        <begin position="1335"/>
        <end position="1429"/>
    </location>
</feature>
<dbReference type="Proteomes" id="UP000276776">
    <property type="component" value="Unassembled WGS sequence"/>
</dbReference>
<keyword evidence="5" id="KW-0227">DNA damage</keyword>
<dbReference type="Pfam" id="PF11919">
    <property type="entry name" value="PSME4_C"/>
    <property type="match status" value="1"/>
</dbReference>
<dbReference type="GO" id="GO:0005634">
    <property type="term" value="C:nucleus"/>
    <property type="evidence" value="ECO:0007669"/>
    <property type="project" value="UniProtKB-SubCell"/>
</dbReference>
<dbReference type="InterPro" id="IPR055455">
    <property type="entry name" value="HEAT_PSME4"/>
</dbReference>
<keyword evidence="7" id="KW-0539">Nucleus</keyword>
<evidence type="ECO:0000313" key="13">
    <source>
        <dbReference type="Proteomes" id="UP000276776"/>
    </source>
</evidence>
<comment type="subcellular location">
    <subcellularLocation>
        <location evidence="2">Cytoplasm</location>
    </subcellularLocation>
    <subcellularLocation>
        <location evidence="1">Nucleus</location>
    </subcellularLocation>
</comment>
<feature type="domain" description="Proteasome activator complex subunit 4-like HEAT repeat-like" evidence="11">
    <location>
        <begin position="820"/>
        <end position="1095"/>
    </location>
</feature>
<keyword evidence="13" id="KW-1185">Reference proteome</keyword>
<keyword evidence="6" id="KW-0234">DNA repair</keyword>